<proteinExistence type="predicted"/>
<dbReference type="Proteomes" id="UP000076738">
    <property type="component" value="Unassembled WGS sequence"/>
</dbReference>
<dbReference type="Gene3D" id="2.80.10.50">
    <property type="match status" value="1"/>
</dbReference>
<keyword evidence="2" id="KW-1185">Reference proteome</keyword>
<evidence type="ECO:0000313" key="2">
    <source>
        <dbReference type="Proteomes" id="UP000076738"/>
    </source>
</evidence>
<dbReference type="SUPFAM" id="SSF50370">
    <property type="entry name" value="Ricin B-like lectins"/>
    <property type="match status" value="1"/>
</dbReference>
<evidence type="ECO:0000313" key="1">
    <source>
        <dbReference type="EMBL" id="KZP00085.1"/>
    </source>
</evidence>
<reference evidence="1 2" key="1">
    <citation type="journal article" date="2016" name="Mol. Biol. Evol.">
        <title>Comparative Genomics of Early-Diverging Mushroom-Forming Fungi Provides Insights into the Origins of Lignocellulose Decay Capabilities.</title>
        <authorList>
            <person name="Nagy L.G."/>
            <person name="Riley R."/>
            <person name="Tritt A."/>
            <person name="Adam C."/>
            <person name="Daum C."/>
            <person name="Floudas D."/>
            <person name="Sun H."/>
            <person name="Yadav J.S."/>
            <person name="Pangilinan J."/>
            <person name="Larsson K.H."/>
            <person name="Matsuura K."/>
            <person name="Barry K."/>
            <person name="Labutti K."/>
            <person name="Kuo R."/>
            <person name="Ohm R.A."/>
            <person name="Bhattacharya S.S."/>
            <person name="Shirouzu T."/>
            <person name="Yoshinaga Y."/>
            <person name="Martin F.M."/>
            <person name="Grigoriev I.V."/>
            <person name="Hibbett D.S."/>
        </authorList>
    </citation>
    <scope>NUCLEOTIDE SEQUENCE [LARGE SCALE GENOMIC DNA]</scope>
    <source>
        <strain evidence="1 2">TUFC12733</strain>
    </source>
</reference>
<dbReference type="InterPro" id="IPR035992">
    <property type="entry name" value="Ricin_B-like_lectins"/>
</dbReference>
<dbReference type="EMBL" id="KV417270">
    <property type="protein sequence ID" value="KZP00085.1"/>
    <property type="molecule type" value="Genomic_DNA"/>
</dbReference>
<protein>
    <submittedName>
        <fullName evidence="1">Carbohydrate-binding module family 13 protein</fullName>
    </submittedName>
</protein>
<dbReference type="AlphaFoldDB" id="A0A167QN34"/>
<name>A0A167QN34_CALVF</name>
<organism evidence="1 2">
    <name type="scientific">Calocera viscosa (strain TUFC12733)</name>
    <dbReference type="NCBI Taxonomy" id="1330018"/>
    <lineage>
        <taxon>Eukaryota</taxon>
        <taxon>Fungi</taxon>
        <taxon>Dikarya</taxon>
        <taxon>Basidiomycota</taxon>
        <taxon>Agaricomycotina</taxon>
        <taxon>Dacrymycetes</taxon>
        <taxon>Dacrymycetales</taxon>
        <taxon>Dacrymycetaceae</taxon>
        <taxon>Calocera</taxon>
    </lineage>
</organism>
<sequence>MPTPPGPPVEGVGDPTAVPDGTYQLINLSSGTALKISDASALDGSFIYGNPRNLTDQDLKLAAWAVAWDNTNGGYTFKNLESGKYLTHAQNWKQFQNTRTLFLSTTATYFVLQEGTLNSTYQIWTLKGNNTDTTLELYIGDPDPTRPVIIQPDSSKDNQQWTFAVIKK</sequence>
<gene>
    <name evidence="1" type="ORF">CALVIDRAFT_595497</name>
</gene>
<accession>A0A167QN34</accession>